<organism evidence="2 3">
    <name type="scientific">Prorocentrum cordatum</name>
    <dbReference type="NCBI Taxonomy" id="2364126"/>
    <lineage>
        <taxon>Eukaryota</taxon>
        <taxon>Sar</taxon>
        <taxon>Alveolata</taxon>
        <taxon>Dinophyceae</taxon>
        <taxon>Prorocentrales</taxon>
        <taxon>Prorocentraceae</taxon>
        <taxon>Prorocentrum</taxon>
    </lineage>
</organism>
<feature type="region of interest" description="Disordered" evidence="1">
    <location>
        <begin position="1"/>
        <end position="180"/>
    </location>
</feature>
<feature type="compositionally biased region" description="Basic and acidic residues" evidence="1">
    <location>
        <begin position="14"/>
        <end position="29"/>
    </location>
</feature>
<reference evidence="2" key="1">
    <citation type="submission" date="2023-10" db="EMBL/GenBank/DDBJ databases">
        <authorList>
            <person name="Chen Y."/>
            <person name="Shah S."/>
            <person name="Dougan E. K."/>
            <person name="Thang M."/>
            <person name="Chan C."/>
        </authorList>
    </citation>
    <scope>NUCLEOTIDE SEQUENCE [LARGE SCALE GENOMIC DNA]</scope>
</reference>
<gene>
    <name evidence="2" type="ORF">PCOR1329_LOCUS697</name>
</gene>
<evidence type="ECO:0000256" key="1">
    <source>
        <dbReference type="SAM" id="MobiDB-lite"/>
    </source>
</evidence>
<dbReference type="EMBL" id="CAUYUJ010000154">
    <property type="protein sequence ID" value="CAK0789001.1"/>
    <property type="molecule type" value="Genomic_DNA"/>
</dbReference>
<feature type="compositionally biased region" description="Basic residues" evidence="1">
    <location>
        <begin position="61"/>
        <end position="74"/>
    </location>
</feature>
<proteinExistence type="predicted"/>
<feature type="compositionally biased region" description="Low complexity" evidence="1">
    <location>
        <begin position="1"/>
        <end position="13"/>
    </location>
</feature>
<comment type="caution">
    <text evidence="2">The sequence shown here is derived from an EMBL/GenBank/DDBJ whole genome shotgun (WGS) entry which is preliminary data.</text>
</comment>
<feature type="compositionally biased region" description="Basic and acidic residues" evidence="1">
    <location>
        <begin position="111"/>
        <end position="136"/>
    </location>
</feature>
<feature type="non-terminal residue" evidence="2">
    <location>
        <position position="1"/>
    </location>
</feature>
<dbReference type="Proteomes" id="UP001189429">
    <property type="component" value="Unassembled WGS sequence"/>
</dbReference>
<accession>A0ABN9P8D5</accession>
<keyword evidence="3" id="KW-1185">Reference proteome</keyword>
<protein>
    <submittedName>
        <fullName evidence="2">Uncharacterized protein</fullName>
    </submittedName>
</protein>
<feature type="compositionally biased region" description="Basic residues" evidence="1">
    <location>
        <begin position="139"/>
        <end position="180"/>
    </location>
</feature>
<name>A0ABN9P8D5_9DINO</name>
<sequence length="180" mass="19979">RGRRGPPVAAGGVRHAELQRAAERDERCAQRRVLGVPRDFPTGPGRRARPPLRRLGLPPCHLRRHPPHRQRRGPRGAGADELQRLREGQPEAAAPGLPVLLPAAGGGLRADGARHVPGREVPGRQDEGRGGARDAAVRPLRHRGHPRRPRLGAPRRRRGAAAWCSRRRWRGHAGRRRRRP</sequence>
<feature type="non-terminal residue" evidence="2">
    <location>
        <position position="180"/>
    </location>
</feature>
<evidence type="ECO:0000313" key="2">
    <source>
        <dbReference type="EMBL" id="CAK0789001.1"/>
    </source>
</evidence>
<feature type="compositionally biased region" description="Low complexity" evidence="1">
    <location>
        <begin position="90"/>
        <end position="103"/>
    </location>
</feature>
<evidence type="ECO:0000313" key="3">
    <source>
        <dbReference type="Proteomes" id="UP001189429"/>
    </source>
</evidence>